<dbReference type="PANTHER" id="PTHR41677:SF1">
    <property type="entry name" value="FE2OG DIOXYGENASE DOMAIN-CONTAINING PROTEIN"/>
    <property type="match status" value="1"/>
</dbReference>
<dbReference type="Proteomes" id="UP000266188">
    <property type="component" value="Unassembled WGS sequence"/>
</dbReference>
<feature type="compositionally biased region" description="Low complexity" evidence="1">
    <location>
        <begin position="1"/>
        <end position="20"/>
    </location>
</feature>
<keyword evidence="3" id="KW-1185">Reference proteome</keyword>
<comment type="caution">
    <text evidence="2">The sequence shown here is derived from an EMBL/GenBank/DDBJ whole genome shotgun (WGS) entry which is preliminary data.</text>
</comment>
<evidence type="ECO:0000313" key="3">
    <source>
        <dbReference type="Proteomes" id="UP000266188"/>
    </source>
</evidence>
<protein>
    <recommendedName>
        <fullName evidence="4">Fe2OG dioxygenase domain-containing protein</fullName>
    </recommendedName>
</protein>
<sequence length="335" mass="37561">MAPSAMTTPTAAPTVVGPSTRRATRPTNKLPQYLIDDAAVTKKEHFDAKKHVNYQPPSKIYTMEEIGLGGQGISPNAVTTPFQLFTEEAMKQMRAEIFSKPVLEDCQYTSDFVKNTIRGMGPARAPFTCDAWNSPEVLSKISEVAGIDLIPVMDYEIAAVNISVNNQTTSIASAENSTDDNLPAFAWHHDSYPFVCVTMVSDCTGMTGGETALKTAWGDTMKLRGPTMGTAVVMQGRYIEHQALKAFGGRERISMVTSFRPKSPHIRDEIVLTGVRPISNLSELYSQYIEYRLEVLEERLRARLKEERRRERLKRLFDIAHMKAFLGEQRNYWSL</sequence>
<dbReference type="AlphaFoldDB" id="A0A3A2ZYH7"/>
<evidence type="ECO:0008006" key="4">
    <source>
        <dbReference type="Google" id="ProtNLM"/>
    </source>
</evidence>
<name>A0A3A2ZYH7_9EURO</name>
<gene>
    <name evidence="2" type="ORF">PHISCL_04702</name>
</gene>
<evidence type="ECO:0000256" key="1">
    <source>
        <dbReference type="SAM" id="MobiDB-lite"/>
    </source>
</evidence>
<dbReference type="STRING" id="2070753.A0A3A2ZYH7"/>
<feature type="region of interest" description="Disordered" evidence="1">
    <location>
        <begin position="1"/>
        <end position="27"/>
    </location>
</feature>
<dbReference type="EMBL" id="MVGC01000142">
    <property type="protein sequence ID" value="RJE22975.1"/>
    <property type="molecule type" value="Genomic_DNA"/>
</dbReference>
<organism evidence="2 3">
    <name type="scientific">Aspergillus sclerotialis</name>
    <dbReference type="NCBI Taxonomy" id="2070753"/>
    <lineage>
        <taxon>Eukaryota</taxon>
        <taxon>Fungi</taxon>
        <taxon>Dikarya</taxon>
        <taxon>Ascomycota</taxon>
        <taxon>Pezizomycotina</taxon>
        <taxon>Eurotiomycetes</taxon>
        <taxon>Eurotiomycetidae</taxon>
        <taxon>Eurotiales</taxon>
        <taxon>Aspergillaceae</taxon>
        <taxon>Aspergillus</taxon>
        <taxon>Aspergillus subgen. Polypaecilum</taxon>
    </lineage>
</organism>
<proteinExistence type="predicted"/>
<dbReference type="PANTHER" id="PTHR41677">
    <property type="entry name" value="YALI0B19030P"/>
    <property type="match status" value="1"/>
</dbReference>
<reference evidence="3" key="1">
    <citation type="submission" date="2017-02" db="EMBL/GenBank/DDBJ databases">
        <authorList>
            <person name="Tafer H."/>
            <person name="Lopandic K."/>
        </authorList>
    </citation>
    <scope>NUCLEOTIDE SEQUENCE [LARGE SCALE GENOMIC DNA]</scope>
    <source>
        <strain evidence="3">CBS 366.77</strain>
    </source>
</reference>
<evidence type="ECO:0000313" key="2">
    <source>
        <dbReference type="EMBL" id="RJE22975.1"/>
    </source>
</evidence>
<accession>A0A3A2ZYH7</accession>
<dbReference type="OrthoDB" id="10256055at2759"/>